<sequence length="854" mass="95437">MPPPSRNNSTSKNWMDSYVAPSGEYDEYLDTNGKPRPHWDAAASQLSKIDEGSWQQRHQQLDELIKENGITYNVYQDNQAEHQRQWSLDLLPLMLDAKEIEDLEERLSQRVHLLNLVLEDVYGRQTLLRSGGMHPYILYGNPSFHPPCHGLVSHRHKHIQIYSADLTRGPDGSWIVLGDRVEPASGLGYALANRMLATRTLPKLMQAMEVASLQPFVNAFSRAVESLSPFRSDNPNVALLTPGPTDETYFEHNFLARNLGYTLAEGADLTVRNNQLYMKTIGGVQRVDVLLRRVNSQFCDPLELRSDSLIGVPGLTNAVRQGNLSVSNSLGSGFVQTSSLLAFLPWFSRNFLGESLEIPSVATWWCGQESEKKFVIDNIDRLAIKPTFWASGINSQFGPNLTTAEKQDLIARINHRPEAYCGQEIVSASTIPVADGYKLVSRHSKLRVFLVATEDGWKMMPGGLARYSKSVTDLSITTAGGGTSKDVWVVGKSKHKGVQEKRPVAHVSVSSLQKSQSELPSRSADNLFWLGRYIERAESRTRVLHSLWTILAEESAPENQKVAIPFLEQIVPSNQNISGFLSHKGTTLNTAKTEEAILEALFNENNSDSLISTIASVERTASKAKERLSTDTWKRLVAMRDITQATKNQDHSVYDNATIELLEHSLEALSAFIGNLMENTTRTQGWRFLEIGRRIERAGVIANMLQSSFIGREKDDEILIPKLLAWADSAMTYRRRYLNTYTDINTLDVICLDYDNPRALAFQAQQLKNLLAELPHAINGERNPIDQTALRVFSSVALADISAFTIDSRGEGGKLDTFFQEIITNLGLLGSHIESTYFAHTQPQVRQSAQINLG</sequence>
<dbReference type="EMBL" id="JACHVC010000007">
    <property type="protein sequence ID" value="MBC2605915.1"/>
    <property type="molecule type" value="Genomic_DNA"/>
</dbReference>
<dbReference type="Pfam" id="PF14403">
    <property type="entry name" value="CP_ATPgrasp_2"/>
    <property type="match status" value="1"/>
</dbReference>
<reference evidence="3 4" key="1">
    <citation type="submission" date="2020-07" db="EMBL/GenBank/DDBJ databases">
        <authorList>
            <person name="Feng X."/>
        </authorList>
    </citation>
    <scope>NUCLEOTIDE SEQUENCE [LARGE SCALE GENOMIC DNA]</scope>
    <source>
        <strain evidence="3 4">JCM23202</strain>
    </source>
</reference>
<feature type="domain" description="Circularly permuted ATP-grasp type 2" evidence="2">
    <location>
        <begin position="92"/>
        <end position="467"/>
    </location>
</feature>
<evidence type="ECO:0000313" key="3">
    <source>
        <dbReference type="EMBL" id="MBC2605915.1"/>
    </source>
</evidence>
<dbReference type="PANTHER" id="PTHR34595">
    <property type="entry name" value="BLR5612 PROTEIN"/>
    <property type="match status" value="1"/>
</dbReference>
<dbReference type="InterPro" id="IPR025841">
    <property type="entry name" value="CP_ATPgrasp_2"/>
</dbReference>
<dbReference type="InterPro" id="IPR007296">
    <property type="entry name" value="DUF403"/>
</dbReference>
<dbReference type="AlphaFoldDB" id="A0A7X1E7M7"/>
<evidence type="ECO:0000313" key="4">
    <source>
        <dbReference type="Proteomes" id="UP000526501"/>
    </source>
</evidence>
<dbReference type="Proteomes" id="UP000526501">
    <property type="component" value="Unassembled WGS sequence"/>
</dbReference>
<organism evidence="3 4">
    <name type="scientific">Pelagicoccus albus</name>
    <dbReference type="NCBI Taxonomy" id="415222"/>
    <lineage>
        <taxon>Bacteria</taxon>
        <taxon>Pseudomonadati</taxon>
        <taxon>Verrucomicrobiota</taxon>
        <taxon>Opitutia</taxon>
        <taxon>Puniceicoccales</taxon>
        <taxon>Pelagicoccaceae</taxon>
        <taxon>Pelagicoccus</taxon>
    </lineage>
</organism>
<protein>
    <submittedName>
        <fullName evidence="3">Circularly permuted type 2 ATP-grasp protein</fullName>
    </submittedName>
</protein>
<comment type="caution">
    <text evidence="3">The sequence shown here is derived from an EMBL/GenBank/DDBJ whole genome shotgun (WGS) entry which is preliminary data.</text>
</comment>
<name>A0A7X1E7M7_9BACT</name>
<accession>A0A7X1E7M7</accession>
<evidence type="ECO:0000259" key="2">
    <source>
        <dbReference type="Pfam" id="PF14403"/>
    </source>
</evidence>
<dbReference type="Gene3D" id="3.30.1490.270">
    <property type="match status" value="1"/>
</dbReference>
<dbReference type="Gene3D" id="3.40.50.11290">
    <property type="match status" value="1"/>
</dbReference>
<gene>
    <name evidence="3" type="ORF">H5P27_07650</name>
</gene>
<dbReference type="InterPro" id="IPR051680">
    <property type="entry name" value="ATP-dep_Glu-Cys_Ligase-2"/>
</dbReference>
<dbReference type="PANTHER" id="PTHR34595:SF2">
    <property type="entry name" value="BLR2978 PROTEIN"/>
    <property type="match status" value="1"/>
</dbReference>
<dbReference type="RefSeq" id="WP_185659803.1">
    <property type="nucleotide sequence ID" value="NZ_CAWPOO010000007.1"/>
</dbReference>
<evidence type="ECO:0000259" key="1">
    <source>
        <dbReference type="Pfam" id="PF04168"/>
    </source>
</evidence>
<dbReference type="Pfam" id="PF04168">
    <property type="entry name" value="Alpha-E"/>
    <property type="match status" value="1"/>
</dbReference>
<dbReference type="SUPFAM" id="SSF56059">
    <property type="entry name" value="Glutathione synthetase ATP-binding domain-like"/>
    <property type="match status" value="1"/>
</dbReference>
<feature type="domain" description="DUF403" evidence="1">
    <location>
        <begin position="519"/>
        <end position="838"/>
    </location>
</feature>
<keyword evidence="4" id="KW-1185">Reference proteome</keyword>
<proteinExistence type="predicted"/>